<dbReference type="Gene3D" id="3.30.200.20">
    <property type="entry name" value="Phosphorylase Kinase, domain 1"/>
    <property type="match status" value="1"/>
</dbReference>
<dbReference type="GO" id="GO:0005524">
    <property type="term" value="F:ATP binding"/>
    <property type="evidence" value="ECO:0007669"/>
    <property type="project" value="UniProtKB-UniRule"/>
</dbReference>
<dbReference type="GO" id="GO:0004697">
    <property type="term" value="F:diacylglycerol-dependent serine/threonine kinase activity"/>
    <property type="evidence" value="ECO:0007669"/>
    <property type="project" value="UniProtKB-EC"/>
</dbReference>
<evidence type="ECO:0000256" key="17">
    <source>
        <dbReference type="PIRSR" id="PIRSR000551-51"/>
    </source>
</evidence>
<name>A0A8C4ZZK8_GADMO</name>
<feature type="compositionally biased region" description="Low complexity" evidence="19">
    <location>
        <begin position="294"/>
        <end position="307"/>
    </location>
</feature>
<dbReference type="PANTHER" id="PTHR24351">
    <property type="entry name" value="RIBOSOMAL PROTEIN S6 KINASE"/>
    <property type="match status" value="1"/>
</dbReference>
<evidence type="ECO:0000313" key="23">
    <source>
        <dbReference type="Ensembl" id="ENSGMOP00000023666.1"/>
    </source>
</evidence>
<dbReference type="InterPro" id="IPR020454">
    <property type="entry name" value="DAG/PE-bd"/>
</dbReference>
<keyword evidence="12 15" id="KW-0067">ATP-binding</keyword>
<evidence type="ECO:0000256" key="5">
    <source>
        <dbReference type="ARBA" id="ARBA00022679"/>
    </source>
</evidence>
<evidence type="ECO:0000256" key="4">
    <source>
        <dbReference type="ARBA" id="ARBA00022553"/>
    </source>
</evidence>
<feature type="domain" description="Phorbol-ester/DAG-type" evidence="21">
    <location>
        <begin position="156"/>
        <end position="206"/>
    </location>
</feature>
<gene>
    <name evidence="23" type="primary">prkcea</name>
</gene>
<evidence type="ECO:0000256" key="2">
    <source>
        <dbReference type="ARBA" id="ARBA00012429"/>
    </source>
</evidence>
<evidence type="ECO:0000259" key="21">
    <source>
        <dbReference type="PROSITE" id="PS50081"/>
    </source>
</evidence>
<dbReference type="GO" id="GO:0008270">
    <property type="term" value="F:zinc ion binding"/>
    <property type="evidence" value="ECO:0007669"/>
    <property type="project" value="UniProtKB-KW"/>
</dbReference>
<feature type="active site" description="Proton acceptor" evidence="16">
    <location>
        <position position="448"/>
    </location>
</feature>
<evidence type="ECO:0000256" key="18">
    <source>
        <dbReference type="PROSITE-ProRule" id="PRU10141"/>
    </source>
</evidence>
<evidence type="ECO:0000256" key="12">
    <source>
        <dbReference type="ARBA" id="ARBA00022840"/>
    </source>
</evidence>
<dbReference type="GeneTree" id="ENSGT00940000154711"/>
<dbReference type="InterPro" id="IPR017441">
    <property type="entry name" value="Protein_kinase_ATP_BS"/>
</dbReference>
<evidence type="ECO:0000313" key="24">
    <source>
        <dbReference type="Proteomes" id="UP000694546"/>
    </source>
</evidence>
<dbReference type="SMART" id="SM00109">
    <property type="entry name" value="C1"/>
    <property type="match status" value="2"/>
</dbReference>
<comment type="catalytic activity">
    <reaction evidence="14">
        <text>L-seryl-[protein] + ATP = O-phospho-L-seryl-[protein] + ADP + H(+)</text>
        <dbReference type="Rhea" id="RHEA:17989"/>
        <dbReference type="Rhea" id="RHEA-COMP:9863"/>
        <dbReference type="Rhea" id="RHEA-COMP:11604"/>
        <dbReference type="ChEBI" id="CHEBI:15378"/>
        <dbReference type="ChEBI" id="CHEBI:29999"/>
        <dbReference type="ChEBI" id="CHEBI:30616"/>
        <dbReference type="ChEBI" id="CHEBI:83421"/>
        <dbReference type="ChEBI" id="CHEBI:456216"/>
        <dbReference type="EC" id="2.7.11.13"/>
    </reaction>
</comment>
<feature type="domain" description="Protein kinase" evidence="20">
    <location>
        <begin position="324"/>
        <end position="584"/>
    </location>
</feature>
<dbReference type="InterPro" id="IPR017892">
    <property type="entry name" value="Pkinase_C"/>
</dbReference>
<dbReference type="SUPFAM" id="SSF57889">
    <property type="entry name" value="Cysteine-rich domain"/>
    <property type="match status" value="2"/>
</dbReference>
<sequence length="655" mass="73947">SPLCHPRCNLHSARHSVCTLGTLILFGLPVHHIDLEPEGRVYVVIDLSGSSTEGIEERVFRERVGPRRRQGAVRRRVHQVNGHKFMATYLRQPTYCSHCRDFIWGVLGKQGYQCQVCTCVVHKRCHELIITKCAGMKKQEDTPEEVGSQRFSVNMPHKFSIHNFRAPTFCDHCGSLLWGLMRQGLQCKVCKMNVHRRCESNVAPNCGVDARGIAKVLADLGVTPDKISNTAQRRRKLPPGQEPPQSPPELSQTGDDSFSLPAVPTSPSQQDLTELERLNKALSLDQPGVGDTTSQSSSAYSSSSSSSAGGRENGQGQRRTLKDFSFIKVLGKGSFGKVMLAELKGTEEVFAVKVLKKDVILQDDDVDCTLTEKRILALARKHPYLTQLYCCFQTRDRLFFVMEYVNGGDLMFQIQRSRKFDEPRSRFYAAEVTSALMFLHRNGVIYRDLKLDNILLDAEGHCKLADFGMCKEGILNGVTTTTFCGTPDYIAPEILQELEYGASVDWWALGVLMYEMMAGQPPFEADNEDDLFESILHDDVLYPVWLSKEAVSILRAFMTKNPAKRLGCVVSQGCEEAIKTHAFFREIDWVLLEQRKVKPPFKPRIKTKRDVNNFDQDFTKEDPVLTPTDEVIVRQINQEEFKDFSYCAPDPETQT</sequence>
<dbReference type="Gene3D" id="3.30.60.20">
    <property type="match status" value="2"/>
</dbReference>
<dbReference type="PROSITE" id="PS50011">
    <property type="entry name" value="PROTEIN_KINASE_DOM"/>
    <property type="match status" value="1"/>
</dbReference>
<dbReference type="InterPro" id="IPR046349">
    <property type="entry name" value="C1-like_sf"/>
</dbReference>
<evidence type="ECO:0000256" key="3">
    <source>
        <dbReference type="ARBA" id="ARBA00022527"/>
    </source>
</evidence>
<keyword evidence="6" id="KW-0479">Metal-binding</keyword>
<keyword evidence="4" id="KW-0597">Phosphoprotein</keyword>
<dbReference type="Ensembl" id="ENSGMOT00000062959.1">
    <property type="protein sequence ID" value="ENSGMOP00000023666.1"/>
    <property type="gene ID" value="ENSGMOG00000006628.2"/>
</dbReference>
<dbReference type="PROSITE" id="PS00107">
    <property type="entry name" value="PROTEIN_KINASE_ATP"/>
    <property type="match status" value="1"/>
</dbReference>
<keyword evidence="7" id="KW-0677">Repeat</keyword>
<evidence type="ECO:0000256" key="10">
    <source>
        <dbReference type="ARBA" id="ARBA00022777"/>
    </source>
</evidence>
<feature type="domain" description="AGC-kinase C-terminal" evidence="22">
    <location>
        <begin position="585"/>
        <end position="655"/>
    </location>
</feature>
<dbReference type="Pfam" id="PF00069">
    <property type="entry name" value="Pkinase"/>
    <property type="match status" value="1"/>
</dbReference>
<dbReference type="Pfam" id="PF00130">
    <property type="entry name" value="C1_1"/>
    <property type="match status" value="2"/>
</dbReference>
<dbReference type="CDD" id="cd20835">
    <property type="entry name" value="C1_nPKC_epsilon-like_rpt1"/>
    <property type="match status" value="1"/>
</dbReference>
<evidence type="ECO:0000256" key="7">
    <source>
        <dbReference type="ARBA" id="ARBA00022737"/>
    </source>
</evidence>
<keyword evidence="11" id="KW-0862">Zinc</keyword>
<dbReference type="AlphaFoldDB" id="A0A8C4ZZK8"/>
<proteinExistence type="inferred from homology"/>
<evidence type="ECO:0000256" key="1">
    <source>
        <dbReference type="ARBA" id="ARBA00005490"/>
    </source>
</evidence>
<feature type="region of interest" description="Disordered" evidence="19">
    <location>
        <begin position="283"/>
        <end position="317"/>
    </location>
</feature>
<dbReference type="PIRSF" id="PIRSF000551">
    <property type="entry name" value="PKC_delta"/>
    <property type="match status" value="1"/>
</dbReference>
<evidence type="ECO:0000256" key="9">
    <source>
        <dbReference type="ARBA" id="ARBA00022771"/>
    </source>
</evidence>
<dbReference type="CDD" id="cd20838">
    <property type="entry name" value="C1_nPKC_epsilon-like_rpt2"/>
    <property type="match status" value="1"/>
</dbReference>
<keyword evidence="5 15" id="KW-0808">Transferase</keyword>
<dbReference type="PROSITE" id="PS00479">
    <property type="entry name" value="ZF_DAG_PE_1"/>
    <property type="match status" value="1"/>
</dbReference>
<dbReference type="CDD" id="cd05591">
    <property type="entry name" value="STKc_nPKC_epsilon"/>
    <property type="match status" value="1"/>
</dbReference>
<dbReference type="Proteomes" id="UP000694546">
    <property type="component" value="Chromosome 18"/>
</dbReference>
<dbReference type="EC" id="2.7.11.13" evidence="2 15"/>
<dbReference type="InterPro" id="IPR008271">
    <property type="entry name" value="Ser/Thr_kinase_AS"/>
</dbReference>
<dbReference type="SUPFAM" id="SSF56112">
    <property type="entry name" value="Protein kinase-like (PK-like)"/>
    <property type="match status" value="1"/>
</dbReference>
<dbReference type="PROSITE" id="PS51285">
    <property type="entry name" value="AGC_KINASE_CTER"/>
    <property type="match status" value="1"/>
</dbReference>
<organism evidence="23 24">
    <name type="scientific">Gadus morhua</name>
    <name type="common">Atlantic cod</name>
    <dbReference type="NCBI Taxonomy" id="8049"/>
    <lineage>
        <taxon>Eukaryota</taxon>
        <taxon>Metazoa</taxon>
        <taxon>Chordata</taxon>
        <taxon>Craniata</taxon>
        <taxon>Vertebrata</taxon>
        <taxon>Euteleostomi</taxon>
        <taxon>Actinopterygii</taxon>
        <taxon>Neopterygii</taxon>
        <taxon>Teleostei</taxon>
        <taxon>Neoteleostei</taxon>
        <taxon>Acanthomorphata</taxon>
        <taxon>Zeiogadaria</taxon>
        <taxon>Gadariae</taxon>
        <taxon>Gadiformes</taxon>
        <taxon>Gadoidei</taxon>
        <taxon>Gadidae</taxon>
        <taxon>Gadus</taxon>
    </lineage>
</organism>
<evidence type="ECO:0000256" key="16">
    <source>
        <dbReference type="PIRSR" id="PIRSR000551-50"/>
    </source>
</evidence>
<dbReference type="SMART" id="SM00133">
    <property type="entry name" value="S_TK_X"/>
    <property type="match status" value="1"/>
</dbReference>
<dbReference type="InterPro" id="IPR000719">
    <property type="entry name" value="Prot_kinase_dom"/>
</dbReference>
<dbReference type="InterPro" id="IPR002219">
    <property type="entry name" value="PKC_DAG/PE"/>
</dbReference>
<protein>
    <recommendedName>
        <fullName evidence="2 15">Protein kinase C</fullName>
        <ecNumber evidence="2 15">2.7.11.13</ecNumber>
    </recommendedName>
</protein>
<evidence type="ECO:0000256" key="14">
    <source>
        <dbReference type="ARBA" id="ARBA00047470"/>
    </source>
</evidence>
<comment type="catalytic activity">
    <reaction evidence="13 15">
        <text>L-threonyl-[protein] + ATP = O-phospho-L-threonyl-[protein] + ADP + H(+)</text>
        <dbReference type="Rhea" id="RHEA:46608"/>
        <dbReference type="Rhea" id="RHEA-COMP:11060"/>
        <dbReference type="Rhea" id="RHEA-COMP:11605"/>
        <dbReference type="ChEBI" id="CHEBI:15378"/>
        <dbReference type="ChEBI" id="CHEBI:30013"/>
        <dbReference type="ChEBI" id="CHEBI:30616"/>
        <dbReference type="ChEBI" id="CHEBI:61977"/>
        <dbReference type="ChEBI" id="CHEBI:456216"/>
        <dbReference type="EC" id="2.7.11.13"/>
    </reaction>
</comment>
<dbReference type="SMART" id="SM00220">
    <property type="entry name" value="S_TKc"/>
    <property type="match status" value="1"/>
</dbReference>
<evidence type="ECO:0000259" key="22">
    <source>
        <dbReference type="PROSITE" id="PS51285"/>
    </source>
</evidence>
<keyword evidence="24" id="KW-1185">Reference proteome</keyword>
<dbReference type="InterPro" id="IPR034669">
    <property type="entry name" value="nPKC_epsilon"/>
</dbReference>
<comment type="similarity">
    <text evidence="1 15">Belongs to the protein kinase superfamily. AGC Ser/Thr protein kinase family. PKC subfamily.</text>
</comment>
<keyword evidence="3 15" id="KW-0723">Serine/threonine-protein kinase</keyword>
<reference evidence="23" key="1">
    <citation type="submission" date="2025-08" db="UniProtKB">
        <authorList>
            <consortium name="Ensembl"/>
        </authorList>
    </citation>
    <scope>IDENTIFICATION</scope>
</reference>
<reference evidence="23" key="2">
    <citation type="submission" date="2025-09" db="UniProtKB">
        <authorList>
            <consortium name="Ensembl"/>
        </authorList>
    </citation>
    <scope>IDENTIFICATION</scope>
</reference>
<dbReference type="Gene3D" id="1.10.510.10">
    <property type="entry name" value="Transferase(Phosphotransferase) domain 1"/>
    <property type="match status" value="1"/>
</dbReference>
<feature type="domain" description="Phorbol-ester/DAG-type" evidence="21">
    <location>
        <begin position="82"/>
        <end position="133"/>
    </location>
</feature>
<feature type="region of interest" description="Disordered" evidence="19">
    <location>
        <begin position="224"/>
        <end position="271"/>
    </location>
</feature>
<dbReference type="Pfam" id="PF00433">
    <property type="entry name" value="Pkinase_C"/>
    <property type="match status" value="1"/>
</dbReference>
<evidence type="ECO:0000256" key="6">
    <source>
        <dbReference type="ARBA" id="ARBA00022723"/>
    </source>
</evidence>
<dbReference type="InterPro" id="IPR000961">
    <property type="entry name" value="AGC-kinase_C"/>
</dbReference>
<evidence type="ECO:0000256" key="11">
    <source>
        <dbReference type="ARBA" id="ARBA00022833"/>
    </source>
</evidence>
<keyword evidence="9" id="KW-0863">Zinc-finger</keyword>
<evidence type="ECO:0000256" key="8">
    <source>
        <dbReference type="ARBA" id="ARBA00022741"/>
    </source>
</evidence>
<evidence type="ECO:0000256" key="13">
    <source>
        <dbReference type="ARBA" id="ARBA00047272"/>
    </source>
</evidence>
<dbReference type="PRINTS" id="PR00008">
    <property type="entry name" value="DAGPEDOMAIN"/>
</dbReference>
<evidence type="ECO:0000256" key="15">
    <source>
        <dbReference type="PIRNR" id="PIRNR000551"/>
    </source>
</evidence>
<dbReference type="PROSITE" id="PS50081">
    <property type="entry name" value="ZF_DAG_PE_2"/>
    <property type="match status" value="2"/>
</dbReference>
<keyword evidence="8 15" id="KW-0547">Nucleotide-binding</keyword>
<accession>A0A8C4ZZK8</accession>
<keyword evidence="10 15" id="KW-0418">Kinase</keyword>
<feature type="binding site" evidence="17">
    <location>
        <begin position="330"/>
        <end position="338"/>
    </location>
    <ligand>
        <name>ATP</name>
        <dbReference type="ChEBI" id="CHEBI:30616"/>
    </ligand>
</feature>
<evidence type="ECO:0000259" key="20">
    <source>
        <dbReference type="PROSITE" id="PS50011"/>
    </source>
</evidence>
<feature type="binding site" evidence="17 18">
    <location>
        <position position="353"/>
    </location>
    <ligand>
        <name>ATP</name>
        <dbReference type="ChEBI" id="CHEBI:30616"/>
    </ligand>
</feature>
<dbReference type="InterPro" id="IPR011009">
    <property type="entry name" value="Kinase-like_dom_sf"/>
</dbReference>
<dbReference type="PROSITE" id="PS00108">
    <property type="entry name" value="PROTEIN_KINASE_ST"/>
    <property type="match status" value="1"/>
</dbReference>
<dbReference type="InterPro" id="IPR014376">
    <property type="entry name" value="Prot_kin_PKC_delta"/>
</dbReference>
<evidence type="ECO:0000256" key="19">
    <source>
        <dbReference type="SAM" id="MobiDB-lite"/>
    </source>
</evidence>